<keyword evidence="15" id="KW-0413">Isomerase</keyword>
<evidence type="ECO:0000256" key="18">
    <source>
        <dbReference type="ARBA" id="ARBA00047683"/>
    </source>
</evidence>
<evidence type="ECO:0000256" key="7">
    <source>
        <dbReference type="ARBA" id="ARBA00012266"/>
    </source>
</evidence>
<keyword evidence="14" id="KW-0057">Aromatic amino acid biosynthesis</keyword>
<dbReference type="PANTHER" id="PTHR43418">
    <property type="entry name" value="MULTIFUNCTIONAL TRYPTOPHAN BIOSYNTHESIS PROTEIN-RELATED"/>
    <property type="match status" value="1"/>
</dbReference>
<dbReference type="InterPro" id="IPR050472">
    <property type="entry name" value="Anth_synth/Amidotransfase"/>
</dbReference>
<dbReference type="CDD" id="cd00331">
    <property type="entry name" value="IGPS"/>
    <property type="match status" value="1"/>
</dbReference>
<evidence type="ECO:0000256" key="14">
    <source>
        <dbReference type="ARBA" id="ARBA00023141"/>
    </source>
</evidence>
<dbReference type="FunFam" id="3.40.50.880:FF:000031">
    <property type="entry name" value="Multifunctional tryptophan biosynthesis protein"/>
    <property type="match status" value="1"/>
</dbReference>
<evidence type="ECO:0000259" key="20">
    <source>
        <dbReference type="Pfam" id="PF00117"/>
    </source>
</evidence>
<keyword evidence="11" id="KW-0028">Amino-acid biosynthesis</keyword>
<dbReference type="InterPro" id="IPR017926">
    <property type="entry name" value="GATASE"/>
</dbReference>
<evidence type="ECO:0000256" key="5">
    <source>
        <dbReference type="ARBA" id="ARBA00004696"/>
    </source>
</evidence>
<evidence type="ECO:0000313" key="24">
    <source>
        <dbReference type="Proteomes" id="UP001176517"/>
    </source>
</evidence>
<evidence type="ECO:0000256" key="8">
    <source>
        <dbReference type="ARBA" id="ARBA00012362"/>
    </source>
</evidence>
<evidence type="ECO:0000256" key="17">
    <source>
        <dbReference type="ARBA" id="ARBA00023268"/>
    </source>
</evidence>
<dbReference type="EC" id="4.1.3.27" evidence="7"/>
<evidence type="ECO:0000256" key="15">
    <source>
        <dbReference type="ARBA" id="ARBA00023235"/>
    </source>
</evidence>
<comment type="pathway">
    <text evidence="4">Amino-acid biosynthesis; L-tryptophan biosynthesis; L-tryptophan from chorismate: step 3/5.</text>
</comment>
<dbReference type="Pfam" id="PF00697">
    <property type="entry name" value="PRAI"/>
    <property type="match status" value="1"/>
</dbReference>
<dbReference type="HAMAP" id="MF_00135">
    <property type="entry name" value="PRAI"/>
    <property type="match status" value="1"/>
</dbReference>
<dbReference type="Pfam" id="PF00218">
    <property type="entry name" value="IGPS"/>
    <property type="match status" value="1"/>
</dbReference>
<comment type="pathway">
    <text evidence="5">Amino-acid biosynthesis; L-tryptophan biosynthesis; L-tryptophan from chorismate: step 4/5.</text>
</comment>
<dbReference type="EC" id="4.1.1.48" evidence="8"/>
<evidence type="ECO:0000256" key="16">
    <source>
        <dbReference type="ARBA" id="ARBA00023239"/>
    </source>
</evidence>
<sequence length="990" mass="102330">MPEHIVGTRPQGVPASYAAGSTIMIDNFDSFSYNVVQFLAERGADITVYRNNEITLQQLIDLQPARLVISPGPGHPLTDSGISIDAIKHFSGKIPILGVCMGLQCLYAAHTGEVASAGEILHGKTSLILHDGRGLFAGLAKKPIQGTRYHSLSAQLSSLPAELVVTSKTESGVIMGIRHTRHTVEAIQYHPESILSESGRDLIANFLGWVGGDWAQNPQAGIGKREIAAAEASREIKMAMNPDQDPTVNPAVVPNAAAGSSSNVNGAATTAAAGSLAAVAATAAAATAGGANVASESAPAPRVPDSVAAAAMPSKTAATILDRIHVQRLKDIAATKSLPGFSQADLELSLSLHLAPPLINFPARLLAHSARGGGAARGINLPGVMAEMKRASPSKGDIDPHAHAGRQALSYALAGASTISVLTEPTWFKGTLHDLSLARRAIDHLGPQRPAILRKDFIVDTYQIAEARLAGADTVLLIVAMLSDAHLKELYDYSTKLGMEPLVEVNNSAEMTRALDVVGAKVIGVNNRNLHDFVVDMGTTSRLADAAKERGVILCALSGITGRGDVEKYMREGVDAVLVGEALMRSADKRKFIHGLMGIDEDEERDNLDGVATPTPAAPATLAPSTPRPAGTHLESTPTLSAPTAQFPPSAAASAQSQAQPRTPLVKICGITSSEAAMAATLAGADVLGMILAPGTKRTVNLSQAAEIIGVVRSLRGGQDSVRQAASAHLVASLSQAAANTTLDPASAAGSEDASSALLMSKVQKAEARGSVGGQDWFTYHANLLRSHPHKPLIAGVFRDQTLDEIVRTALMLKLDIVQLHGRVDGELGGTGVSWAKWLPGVWVVRVFHVDSASAQVGLGELREVSRPGLHHFAALDTAAAATAATAVSATNGAATVAAGGGTGKAFDWSLASSISARATYPGASEAFPFILAGGLTPENVKGAIAQASGAAAAGGVLMVDTSSGVEREGRKDMGLIRAFVDAVKGSATA</sequence>
<dbReference type="InterPro" id="IPR029062">
    <property type="entry name" value="Class_I_gatase-like"/>
</dbReference>
<dbReference type="InterPro" id="IPR013785">
    <property type="entry name" value="Aldolase_TIM"/>
</dbReference>
<evidence type="ECO:0000256" key="12">
    <source>
        <dbReference type="ARBA" id="ARBA00022822"/>
    </source>
</evidence>
<dbReference type="PRINTS" id="PR00097">
    <property type="entry name" value="ANTSNTHASEII"/>
</dbReference>
<evidence type="ECO:0000256" key="1">
    <source>
        <dbReference type="ARBA" id="ARBA00001164"/>
    </source>
</evidence>
<keyword evidence="12" id="KW-0822">Tryptophan biosynthesis</keyword>
<dbReference type="PANTHER" id="PTHR43418:SF4">
    <property type="entry name" value="MULTIFUNCTIONAL TRYPTOPHAN BIOSYNTHESIS PROTEIN"/>
    <property type="match status" value="1"/>
</dbReference>
<evidence type="ECO:0000256" key="3">
    <source>
        <dbReference type="ARBA" id="ARBA00003272"/>
    </source>
</evidence>
<dbReference type="InterPro" id="IPR013798">
    <property type="entry name" value="Indole-3-glycerol_P_synth_dom"/>
</dbReference>
<accession>A0AAN6JTS9</accession>
<evidence type="ECO:0000313" key="23">
    <source>
        <dbReference type="EMBL" id="KAK0556015.1"/>
    </source>
</evidence>
<dbReference type="SUPFAM" id="SSF51366">
    <property type="entry name" value="Ribulose-phoshate binding barrel"/>
    <property type="match status" value="2"/>
</dbReference>
<proteinExistence type="inferred from homology"/>
<evidence type="ECO:0000259" key="22">
    <source>
        <dbReference type="Pfam" id="PF00697"/>
    </source>
</evidence>
<dbReference type="Proteomes" id="UP001176517">
    <property type="component" value="Unassembled WGS sequence"/>
</dbReference>
<dbReference type="GO" id="GO:0004049">
    <property type="term" value="F:anthranilate synthase activity"/>
    <property type="evidence" value="ECO:0007669"/>
    <property type="project" value="UniProtKB-EC"/>
</dbReference>
<dbReference type="InterPro" id="IPR011060">
    <property type="entry name" value="RibuloseP-bd_barrel"/>
</dbReference>
<feature type="domain" description="Glutamine amidotransferase" evidence="20">
    <location>
        <begin position="24"/>
        <end position="207"/>
    </location>
</feature>
<dbReference type="PROSITE" id="PS00614">
    <property type="entry name" value="IGPS"/>
    <property type="match status" value="1"/>
</dbReference>
<dbReference type="GO" id="GO:0004425">
    <property type="term" value="F:indole-3-glycerol-phosphate synthase activity"/>
    <property type="evidence" value="ECO:0007669"/>
    <property type="project" value="UniProtKB-EC"/>
</dbReference>
<dbReference type="Pfam" id="PF00117">
    <property type="entry name" value="GATase"/>
    <property type="match status" value="1"/>
</dbReference>
<dbReference type="PRINTS" id="PR00096">
    <property type="entry name" value="GATASE"/>
</dbReference>
<dbReference type="NCBIfam" id="TIGR00566">
    <property type="entry name" value="trpG_papA"/>
    <property type="match status" value="1"/>
</dbReference>
<evidence type="ECO:0000256" key="6">
    <source>
        <dbReference type="ARBA" id="ARBA00004873"/>
    </source>
</evidence>
<gene>
    <name evidence="23" type="primary">TRP3</name>
    <name evidence="23" type="ORF">OC846_001451</name>
</gene>
<protein>
    <recommendedName>
        <fullName evidence="10">Multifunctional tryptophan biosynthesis protein</fullName>
        <ecNumber evidence="8">4.1.1.48</ecNumber>
        <ecNumber evidence="7">4.1.3.27</ecNumber>
        <ecNumber evidence="9">5.3.1.24</ecNumber>
    </recommendedName>
</protein>
<feature type="compositionally biased region" description="Low complexity" evidence="19">
    <location>
        <begin position="612"/>
        <end position="630"/>
    </location>
</feature>
<dbReference type="GO" id="GO:0004640">
    <property type="term" value="F:phosphoribosylanthranilate isomerase activity"/>
    <property type="evidence" value="ECO:0007669"/>
    <property type="project" value="UniProtKB-EC"/>
</dbReference>
<comment type="catalytic activity">
    <reaction evidence="2">
        <text>1-(2-carboxyphenylamino)-1-deoxy-D-ribulose 5-phosphate + H(+) = (1S,2R)-1-C-(indol-3-yl)glycerol 3-phosphate + CO2 + H2O</text>
        <dbReference type="Rhea" id="RHEA:23476"/>
        <dbReference type="ChEBI" id="CHEBI:15377"/>
        <dbReference type="ChEBI" id="CHEBI:15378"/>
        <dbReference type="ChEBI" id="CHEBI:16526"/>
        <dbReference type="ChEBI" id="CHEBI:58613"/>
        <dbReference type="ChEBI" id="CHEBI:58866"/>
        <dbReference type="EC" id="4.1.1.48"/>
    </reaction>
</comment>
<dbReference type="Gene3D" id="3.20.20.70">
    <property type="entry name" value="Aldolase class I"/>
    <property type="match status" value="2"/>
</dbReference>
<dbReference type="PROSITE" id="PS51273">
    <property type="entry name" value="GATASE_TYPE_1"/>
    <property type="match status" value="1"/>
</dbReference>
<comment type="pathway">
    <text evidence="6">Amino-acid biosynthesis; L-tryptophan biosynthesis; L-tryptophan from chorismate: step 1/5.</text>
</comment>
<evidence type="ECO:0000259" key="21">
    <source>
        <dbReference type="Pfam" id="PF00218"/>
    </source>
</evidence>
<reference evidence="23" key="1">
    <citation type="journal article" date="2023" name="PhytoFront">
        <title>Draft Genome Resources of Seven Strains of Tilletia horrida, Causal Agent of Kernel Smut of Rice.</title>
        <authorList>
            <person name="Khanal S."/>
            <person name="Antony Babu S."/>
            <person name="Zhou X.G."/>
        </authorList>
    </citation>
    <scope>NUCLEOTIDE SEQUENCE</scope>
    <source>
        <strain evidence="23">TX6</strain>
    </source>
</reference>
<evidence type="ECO:0000256" key="13">
    <source>
        <dbReference type="ARBA" id="ARBA00022962"/>
    </source>
</evidence>
<evidence type="ECO:0000256" key="11">
    <source>
        <dbReference type="ARBA" id="ARBA00022605"/>
    </source>
</evidence>
<evidence type="ECO:0000256" key="2">
    <source>
        <dbReference type="ARBA" id="ARBA00001633"/>
    </source>
</evidence>
<comment type="catalytic activity">
    <reaction evidence="18">
        <text>chorismate + L-glutamine = anthranilate + pyruvate + L-glutamate + H(+)</text>
        <dbReference type="Rhea" id="RHEA:21732"/>
        <dbReference type="ChEBI" id="CHEBI:15361"/>
        <dbReference type="ChEBI" id="CHEBI:15378"/>
        <dbReference type="ChEBI" id="CHEBI:16567"/>
        <dbReference type="ChEBI" id="CHEBI:29748"/>
        <dbReference type="ChEBI" id="CHEBI:29985"/>
        <dbReference type="ChEBI" id="CHEBI:58359"/>
        <dbReference type="EC" id="4.1.3.27"/>
    </reaction>
</comment>
<feature type="domain" description="Indole-3-glycerol phosphate synthase" evidence="21">
    <location>
        <begin position="321"/>
        <end position="596"/>
    </location>
</feature>
<dbReference type="EC" id="5.3.1.24" evidence="9"/>
<dbReference type="GO" id="GO:0000162">
    <property type="term" value="P:L-tryptophan biosynthetic process"/>
    <property type="evidence" value="ECO:0007669"/>
    <property type="project" value="UniProtKB-KW"/>
</dbReference>
<comment type="caution">
    <text evidence="23">The sequence shown here is derived from an EMBL/GenBank/DDBJ whole genome shotgun (WGS) entry which is preliminary data.</text>
</comment>
<dbReference type="AlphaFoldDB" id="A0AAN6JTS9"/>
<dbReference type="EMBL" id="JAPDMZ010000021">
    <property type="protein sequence ID" value="KAK0556015.1"/>
    <property type="molecule type" value="Genomic_DNA"/>
</dbReference>
<keyword evidence="24" id="KW-1185">Reference proteome</keyword>
<keyword evidence="13" id="KW-0315">Glutamine amidotransferase</keyword>
<comment type="catalytic activity">
    <reaction evidence="1">
        <text>N-(5-phospho-beta-D-ribosyl)anthranilate = 1-(2-carboxyphenylamino)-1-deoxy-D-ribulose 5-phosphate</text>
        <dbReference type="Rhea" id="RHEA:21540"/>
        <dbReference type="ChEBI" id="CHEBI:18277"/>
        <dbReference type="ChEBI" id="CHEBI:58613"/>
        <dbReference type="EC" id="5.3.1.24"/>
    </reaction>
</comment>
<dbReference type="SUPFAM" id="SSF52317">
    <property type="entry name" value="Class I glutamine amidotransferase-like"/>
    <property type="match status" value="1"/>
</dbReference>
<name>A0AAN6JTS9_9BASI</name>
<dbReference type="GO" id="GO:0005829">
    <property type="term" value="C:cytosol"/>
    <property type="evidence" value="ECO:0007669"/>
    <property type="project" value="TreeGrafter"/>
</dbReference>
<dbReference type="InterPro" id="IPR001240">
    <property type="entry name" value="PRAI_dom"/>
</dbReference>
<keyword evidence="17" id="KW-0511">Multifunctional enzyme</keyword>
<evidence type="ECO:0000256" key="4">
    <source>
        <dbReference type="ARBA" id="ARBA00004664"/>
    </source>
</evidence>
<feature type="compositionally biased region" description="Low complexity" evidence="19">
    <location>
        <begin position="641"/>
        <end position="659"/>
    </location>
</feature>
<dbReference type="InterPro" id="IPR006221">
    <property type="entry name" value="TrpG/PapA_dom"/>
</dbReference>
<keyword evidence="16" id="KW-0456">Lyase</keyword>
<feature type="domain" description="N-(5'phosphoribosyl) anthranilate isomerase (PRAI)" evidence="22">
    <location>
        <begin position="774"/>
        <end position="982"/>
    </location>
</feature>
<evidence type="ECO:0000256" key="10">
    <source>
        <dbReference type="ARBA" id="ARBA00018819"/>
    </source>
</evidence>
<comment type="function">
    <text evidence="3">Trifunctional enzyme bearing the Gln amidotransferase (GATase) domain of anthranilate synthase, indole-glycerolphosphate synthase, and phosphoribosylanthranilate isomerase activities.</text>
</comment>
<evidence type="ECO:0000256" key="19">
    <source>
        <dbReference type="SAM" id="MobiDB-lite"/>
    </source>
</evidence>
<evidence type="ECO:0000256" key="9">
    <source>
        <dbReference type="ARBA" id="ARBA00012572"/>
    </source>
</evidence>
<dbReference type="Gene3D" id="3.40.50.880">
    <property type="match status" value="1"/>
</dbReference>
<feature type="region of interest" description="Disordered" evidence="19">
    <location>
        <begin position="606"/>
        <end position="659"/>
    </location>
</feature>
<dbReference type="FunFam" id="3.20.20.70:FF:000136">
    <property type="entry name" value="Multifunctional tryptophan biosynthesis protein"/>
    <property type="match status" value="1"/>
</dbReference>
<organism evidence="23 24">
    <name type="scientific">Tilletia horrida</name>
    <dbReference type="NCBI Taxonomy" id="155126"/>
    <lineage>
        <taxon>Eukaryota</taxon>
        <taxon>Fungi</taxon>
        <taxon>Dikarya</taxon>
        <taxon>Basidiomycota</taxon>
        <taxon>Ustilaginomycotina</taxon>
        <taxon>Exobasidiomycetes</taxon>
        <taxon>Tilletiales</taxon>
        <taxon>Tilletiaceae</taxon>
        <taxon>Tilletia</taxon>
    </lineage>
</organism>
<dbReference type="CDD" id="cd01743">
    <property type="entry name" value="GATase1_Anthranilate_Synthase"/>
    <property type="match status" value="1"/>
</dbReference>
<dbReference type="InterPro" id="IPR001468">
    <property type="entry name" value="Indole-3-GlycerolPSynthase_CS"/>
</dbReference>